<dbReference type="Proteomes" id="UP000823634">
    <property type="component" value="Unassembled WGS sequence"/>
</dbReference>
<dbReference type="HAMAP" id="MF_00074">
    <property type="entry name" value="16SrRNA_methyltr_G"/>
    <property type="match status" value="1"/>
</dbReference>
<comment type="similarity">
    <text evidence="6">Belongs to the methyltransferase superfamily. RNA methyltransferase RsmG family.</text>
</comment>
<evidence type="ECO:0000256" key="4">
    <source>
        <dbReference type="ARBA" id="ARBA00022679"/>
    </source>
</evidence>
<evidence type="ECO:0000313" key="7">
    <source>
        <dbReference type="EMBL" id="MBO8425741.1"/>
    </source>
</evidence>
<dbReference type="NCBIfam" id="TIGR00138">
    <property type="entry name" value="rsmG_gidB"/>
    <property type="match status" value="1"/>
</dbReference>
<comment type="caution">
    <text evidence="7">The sequence shown here is derived from an EMBL/GenBank/DDBJ whole genome shotgun (WGS) entry which is preliminary data.</text>
</comment>
<keyword evidence="5 6" id="KW-0949">S-adenosyl-L-methionine</keyword>
<organism evidence="7 8">
    <name type="scientific">Candidatus Alloenteromonas pullistercoris</name>
    <dbReference type="NCBI Taxonomy" id="2840785"/>
    <lineage>
        <taxon>Bacteria</taxon>
        <taxon>Bacillati</taxon>
        <taxon>Bacillota</taxon>
        <taxon>Bacillota incertae sedis</taxon>
        <taxon>Candidatus Alloenteromonas</taxon>
    </lineage>
</organism>
<dbReference type="PIRSF" id="PIRSF003078">
    <property type="entry name" value="GidB"/>
    <property type="match status" value="1"/>
</dbReference>
<dbReference type="PANTHER" id="PTHR31760:SF0">
    <property type="entry name" value="S-ADENOSYL-L-METHIONINE-DEPENDENT METHYLTRANSFERASES SUPERFAMILY PROTEIN"/>
    <property type="match status" value="1"/>
</dbReference>
<keyword evidence="2 6" id="KW-0698">rRNA processing</keyword>
<evidence type="ECO:0000256" key="6">
    <source>
        <dbReference type="HAMAP-Rule" id="MF_00074"/>
    </source>
</evidence>
<dbReference type="InterPro" id="IPR029063">
    <property type="entry name" value="SAM-dependent_MTases_sf"/>
</dbReference>
<proteinExistence type="inferred from homology"/>
<accession>A0A9D9DEB8</accession>
<dbReference type="CDD" id="cd02440">
    <property type="entry name" value="AdoMet_MTases"/>
    <property type="match status" value="1"/>
</dbReference>
<sequence length="235" mass="26412">MDYEQLKEALGGEILGKPIDSAFIDKLRLYSELLRDWNKRINLTSIVEEGEIVEKHFLDCLLIAKEADLSGLSVCDIGSGGGFPGMLLALVFENASFTLVDSTSKKFLFLSEVKERLQIPNVSFHIGRIEEWKEGRGSFDFATSRAFSSLSVFLEVGAPLLKKGGRLLAMKGLRHEEELLQAKKAIKALGLSYEGEHCFLLPESEQTRAAMFFRKIGETPLKYPRLWKDIVKKPL</sequence>
<dbReference type="AlphaFoldDB" id="A0A9D9DEB8"/>
<dbReference type="GO" id="GO:0070043">
    <property type="term" value="F:rRNA (guanine-N7-)-methyltransferase activity"/>
    <property type="evidence" value="ECO:0007669"/>
    <property type="project" value="UniProtKB-UniRule"/>
</dbReference>
<dbReference type="InterPro" id="IPR003682">
    <property type="entry name" value="rRNA_ssu_MeTfrase_G"/>
</dbReference>
<dbReference type="PANTHER" id="PTHR31760">
    <property type="entry name" value="S-ADENOSYL-L-METHIONINE-DEPENDENT METHYLTRANSFERASES SUPERFAMILY PROTEIN"/>
    <property type="match status" value="1"/>
</dbReference>
<name>A0A9D9DEB8_9FIRM</name>
<dbReference type="GO" id="GO:0005829">
    <property type="term" value="C:cytosol"/>
    <property type="evidence" value="ECO:0007669"/>
    <property type="project" value="TreeGrafter"/>
</dbReference>
<evidence type="ECO:0000256" key="2">
    <source>
        <dbReference type="ARBA" id="ARBA00022552"/>
    </source>
</evidence>
<evidence type="ECO:0000256" key="3">
    <source>
        <dbReference type="ARBA" id="ARBA00022603"/>
    </source>
</evidence>
<keyword evidence="1 6" id="KW-0963">Cytoplasm</keyword>
<comment type="function">
    <text evidence="6">Specifically methylates the N7 position of a guanine in 16S rRNA.</text>
</comment>
<keyword evidence="3 6" id="KW-0489">Methyltransferase</keyword>
<gene>
    <name evidence="6 7" type="primary">rsmG</name>
    <name evidence="7" type="ORF">IAC61_00285</name>
</gene>
<keyword evidence="4 6" id="KW-0808">Transferase</keyword>
<feature type="binding site" evidence="6">
    <location>
        <position position="83"/>
    </location>
    <ligand>
        <name>S-adenosyl-L-methionine</name>
        <dbReference type="ChEBI" id="CHEBI:59789"/>
    </ligand>
</feature>
<protein>
    <recommendedName>
        <fullName evidence="6">Ribosomal RNA small subunit methyltransferase G</fullName>
        <ecNumber evidence="6">2.1.1.-</ecNumber>
    </recommendedName>
    <alternativeName>
        <fullName evidence="6">16S rRNA 7-methylguanosine methyltransferase</fullName>
        <shortName evidence="6">16S rRNA m7G methyltransferase</shortName>
    </alternativeName>
</protein>
<feature type="binding site" evidence="6">
    <location>
        <position position="145"/>
    </location>
    <ligand>
        <name>S-adenosyl-L-methionine</name>
        <dbReference type="ChEBI" id="CHEBI:59789"/>
    </ligand>
</feature>
<evidence type="ECO:0000256" key="1">
    <source>
        <dbReference type="ARBA" id="ARBA00022490"/>
    </source>
</evidence>
<evidence type="ECO:0000256" key="5">
    <source>
        <dbReference type="ARBA" id="ARBA00022691"/>
    </source>
</evidence>
<dbReference type="Pfam" id="PF02527">
    <property type="entry name" value="GidB"/>
    <property type="match status" value="1"/>
</dbReference>
<comment type="subcellular location">
    <subcellularLocation>
        <location evidence="6">Cytoplasm</location>
    </subcellularLocation>
</comment>
<dbReference type="EMBL" id="JADINA010000002">
    <property type="protein sequence ID" value="MBO8425741.1"/>
    <property type="molecule type" value="Genomic_DNA"/>
</dbReference>
<evidence type="ECO:0000313" key="8">
    <source>
        <dbReference type="Proteomes" id="UP000823634"/>
    </source>
</evidence>
<feature type="binding site" evidence="6">
    <location>
        <begin position="129"/>
        <end position="130"/>
    </location>
    <ligand>
        <name>S-adenosyl-L-methionine</name>
        <dbReference type="ChEBI" id="CHEBI:59789"/>
    </ligand>
</feature>
<dbReference type="EC" id="2.1.1.-" evidence="6"/>
<dbReference type="SUPFAM" id="SSF53335">
    <property type="entry name" value="S-adenosyl-L-methionine-dependent methyltransferases"/>
    <property type="match status" value="1"/>
</dbReference>
<feature type="binding site" evidence="6">
    <location>
        <position position="78"/>
    </location>
    <ligand>
        <name>S-adenosyl-L-methionine</name>
        <dbReference type="ChEBI" id="CHEBI:59789"/>
    </ligand>
</feature>
<reference evidence="7" key="1">
    <citation type="submission" date="2020-10" db="EMBL/GenBank/DDBJ databases">
        <authorList>
            <person name="Gilroy R."/>
        </authorList>
    </citation>
    <scope>NUCLEOTIDE SEQUENCE</scope>
    <source>
        <strain evidence="7">17113</strain>
    </source>
</reference>
<feature type="binding site" evidence="6">
    <location>
        <begin position="101"/>
        <end position="103"/>
    </location>
    <ligand>
        <name>S-adenosyl-L-methionine</name>
        <dbReference type="ChEBI" id="CHEBI:59789"/>
    </ligand>
</feature>
<reference evidence="7" key="2">
    <citation type="journal article" date="2021" name="PeerJ">
        <title>Extensive microbial diversity within the chicken gut microbiome revealed by metagenomics and culture.</title>
        <authorList>
            <person name="Gilroy R."/>
            <person name="Ravi A."/>
            <person name="Getino M."/>
            <person name="Pursley I."/>
            <person name="Horton D.L."/>
            <person name="Alikhan N.F."/>
            <person name="Baker D."/>
            <person name="Gharbi K."/>
            <person name="Hall N."/>
            <person name="Watson M."/>
            <person name="Adriaenssens E.M."/>
            <person name="Foster-Nyarko E."/>
            <person name="Jarju S."/>
            <person name="Secka A."/>
            <person name="Antonio M."/>
            <person name="Oren A."/>
            <person name="Chaudhuri R.R."/>
            <person name="La Ragione R."/>
            <person name="Hildebrand F."/>
            <person name="Pallen M.J."/>
        </authorList>
    </citation>
    <scope>NUCLEOTIDE SEQUENCE</scope>
    <source>
        <strain evidence="7">17113</strain>
    </source>
</reference>
<dbReference type="Gene3D" id="3.40.50.150">
    <property type="entry name" value="Vaccinia Virus protein VP39"/>
    <property type="match status" value="1"/>
</dbReference>